<organism evidence="1 2">
    <name type="scientific">Pieris brassicae</name>
    <name type="common">White butterfly</name>
    <name type="synonym">Large white butterfly</name>
    <dbReference type="NCBI Taxonomy" id="7116"/>
    <lineage>
        <taxon>Eukaryota</taxon>
        <taxon>Metazoa</taxon>
        <taxon>Ecdysozoa</taxon>
        <taxon>Arthropoda</taxon>
        <taxon>Hexapoda</taxon>
        <taxon>Insecta</taxon>
        <taxon>Pterygota</taxon>
        <taxon>Neoptera</taxon>
        <taxon>Endopterygota</taxon>
        <taxon>Lepidoptera</taxon>
        <taxon>Glossata</taxon>
        <taxon>Ditrysia</taxon>
        <taxon>Papilionoidea</taxon>
        <taxon>Pieridae</taxon>
        <taxon>Pierinae</taxon>
        <taxon>Pieris</taxon>
    </lineage>
</organism>
<proteinExistence type="predicted"/>
<reference evidence="1" key="1">
    <citation type="submission" date="2022-05" db="EMBL/GenBank/DDBJ databases">
        <authorList>
            <person name="Okamura Y."/>
        </authorList>
    </citation>
    <scope>NUCLEOTIDE SEQUENCE</scope>
</reference>
<evidence type="ECO:0000313" key="2">
    <source>
        <dbReference type="Proteomes" id="UP001152562"/>
    </source>
</evidence>
<dbReference type="Proteomes" id="UP001152562">
    <property type="component" value="Unassembled WGS sequence"/>
</dbReference>
<dbReference type="EMBL" id="CALOZG010000005">
    <property type="protein sequence ID" value="CAH4028152.1"/>
    <property type="molecule type" value="Genomic_DNA"/>
</dbReference>
<dbReference type="AlphaFoldDB" id="A0A9P0TB00"/>
<name>A0A9P0TB00_PIEBR</name>
<comment type="caution">
    <text evidence="1">The sequence shown here is derived from an EMBL/GenBank/DDBJ whole genome shotgun (WGS) entry which is preliminary data.</text>
</comment>
<sequence length="109" mass="12844">MAEPLELMESRLRYLKPHLLLYGLQGISVEGRRINHLRYANDARILDKIYEDLKELLSHLRATSVIYFDSPRDKTKAMIVDRSGHNDIAIQSNDNCEVTAKRYYYFHMN</sequence>
<keyword evidence="2" id="KW-1185">Reference proteome</keyword>
<accession>A0A9P0TB00</accession>
<evidence type="ECO:0000313" key="1">
    <source>
        <dbReference type="EMBL" id="CAH4028152.1"/>
    </source>
</evidence>
<protein>
    <submittedName>
        <fullName evidence="1">Uncharacterized protein</fullName>
    </submittedName>
</protein>
<gene>
    <name evidence="1" type="ORF">PIBRA_LOCUS5102</name>
</gene>